<dbReference type="Proteomes" id="UP000800092">
    <property type="component" value="Unassembled WGS sequence"/>
</dbReference>
<accession>A0A6A6HMX1</accession>
<gene>
    <name evidence="2" type="ORF">EV356DRAFT_502372</name>
</gene>
<dbReference type="Gene3D" id="3.10.450.50">
    <property type="match status" value="1"/>
</dbReference>
<dbReference type="InterPro" id="IPR032710">
    <property type="entry name" value="NTF2-like_dom_sf"/>
</dbReference>
<organism evidence="2 3">
    <name type="scientific">Viridothelium virens</name>
    <name type="common">Speckled blister lichen</name>
    <name type="synonym">Trypethelium virens</name>
    <dbReference type="NCBI Taxonomy" id="1048519"/>
    <lineage>
        <taxon>Eukaryota</taxon>
        <taxon>Fungi</taxon>
        <taxon>Dikarya</taxon>
        <taxon>Ascomycota</taxon>
        <taxon>Pezizomycotina</taxon>
        <taxon>Dothideomycetes</taxon>
        <taxon>Dothideomycetes incertae sedis</taxon>
        <taxon>Trypetheliales</taxon>
        <taxon>Trypetheliaceae</taxon>
        <taxon>Viridothelium</taxon>
    </lineage>
</organism>
<evidence type="ECO:0000313" key="2">
    <source>
        <dbReference type="EMBL" id="KAF2239341.1"/>
    </source>
</evidence>
<dbReference type="EMBL" id="ML991773">
    <property type="protein sequence ID" value="KAF2239341.1"/>
    <property type="molecule type" value="Genomic_DNA"/>
</dbReference>
<dbReference type="Pfam" id="PF12680">
    <property type="entry name" value="SnoaL_2"/>
    <property type="match status" value="1"/>
</dbReference>
<reference evidence="2" key="1">
    <citation type="journal article" date="2020" name="Stud. Mycol.">
        <title>101 Dothideomycetes genomes: a test case for predicting lifestyles and emergence of pathogens.</title>
        <authorList>
            <person name="Haridas S."/>
            <person name="Albert R."/>
            <person name="Binder M."/>
            <person name="Bloem J."/>
            <person name="Labutti K."/>
            <person name="Salamov A."/>
            <person name="Andreopoulos B."/>
            <person name="Baker S."/>
            <person name="Barry K."/>
            <person name="Bills G."/>
            <person name="Bluhm B."/>
            <person name="Cannon C."/>
            <person name="Castanera R."/>
            <person name="Culley D."/>
            <person name="Daum C."/>
            <person name="Ezra D."/>
            <person name="Gonzalez J."/>
            <person name="Henrissat B."/>
            <person name="Kuo A."/>
            <person name="Liang C."/>
            <person name="Lipzen A."/>
            <person name="Lutzoni F."/>
            <person name="Magnuson J."/>
            <person name="Mondo S."/>
            <person name="Nolan M."/>
            <person name="Ohm R."/>
            <person name="Pangilinan J."/>
            <person name="Park H.-J."/>
            <person name="Ramirez L."/>
            <person name="Alfaro M."/>
            <person name="Sun H."/>
            <person name="Tritt A."/>
            <person name="Yoshinaga Y."/>
            <person name="Zwiers L.-H."/>
            <person name="Turgeon B."/>
            <person name="Goodwin S."/>
            <person name="Spatafora J."/>
            <person name="Crous P."/>
            <person name="Grigoriev I."/>
        </authorList>
    </citation>
    <scope>NUCLEOTIDE SEQUENCE</scope>
    <source>
        <strain evidence="2">Tuck. ex Michener</strain>
    </source>
</reference>
<dbReference type="OrthoDB" id="4158114at2759"/>
<evidence type="ECO:0000313" key="3">
    <source>
        <dbReference type="Proteomes" id="UP000800092"/>
    </source>
</evidence>
<evidence type="ECO:0000259" key="1">
    <source>
        <dbReference type="Pfam" id="PF12680"/>
    </source>
</evidence>
<keyword evidence="3" id="KW-1185">Reference proteome</keyword>
<dbReference type="SUPFAM" id="SSF54427">
    <property type="entry name" value="NTF2-like"/>
    <property type="match status" value="1"/>
</dbReference>
<dbReference type="InterPro" id="IPR037401">
    <property type="entry name" value="SnoaL-like"/>
</dbReference>
<name>A0A6A6HMX1_VIRVR</name>
<dbReference type="AlphaFoldDB" id="A0A6A6HMX1"/>
<sequence>MAATLASDVKLIHSPDVPYGGVYEGPEGFRKWAEEMSRYFDIVDVQNPQVLENGDLVVVVSNLKLRVRESQQEWENPFTQVIKVDRQKGVITEIRPFYWDLKGLNAVLRRTA</sequence>
<protein>
    <recommendedName>
        <fullName evidence="1">SnoaL-like domain-containing protein</fullName>
    </recommendedName>
</protein>
<proteinExistence type="predicted"/>
<feature type="domain" description="SnoaL-like" evidence="1">
    <location>
        <begin position="1"/>
        <end position="93"/>
    </location>
</feature>